<reference evidence="2" key="1">
    <citation type="journal article" date="2020" name="Stud. Mycol.">
        <title>101 Dothideomycetes genomes: a test case for predicting lifestyles and emergence of pathogens.</title>
        <authorList>
            <person name="Haridas S."/>
            <person name="Albert R."/>
            <person name="Binder M."/>
            <person name="Bloem J."/>
            <person name="Labutti K."/>
            <person name="Salamov A."/>
            <person name="Andreopoulos B."/>
            <person name="Baker S."/>
            <person name="Barry K."/>
            <person name="Bills G."/>
            <person name="Bluhm B."/>
            <person name="Cannon C."/>
            <person name="Castanera R."/>
            <person name="Culley D."/>
            <person name="Daum C."/>
            <person name="Ezra D."/>
            <person name="Gonzalez J."/>
            <person name="Henrissat B."/>
            <person name="Kuo A."/>
            <person name="Liang C."/>
            <person name="Lipzen A."/>
            <person name="Lutzoni F."/>
            <person name="Magnuson J."/>
            <person name="Mondo S."/>
            <person name="Nolan M."/>
            <person name="Ohm R."/>
            <person name="Pangilinan J."/>
            <person name="Park H.-J."/>
            <person name="Ramirez L."/>
            <person name="Alfaro M."/>
            <person name="Sun H."/>
            <person name="Tritt A."/>
            <person name="Yoshinaga Y."/>
            <person name="Zwiers L.-H."/>
            <person name="Turgeon B."/>
            <person name="Goodwin S."/>
            <person name="Spatafora J."/>
            <person name="Crous P."/>
            <person name="Grigoriev I."/>
        </authorList>
    </citation>
    <scope>NUCLEOTIDE SEQUENCE</scope>
    <source>
        <strain evidence="2">CBS 119925</strain>
    </source>
</reference>
<proteinExistence type="predicted"/>
<sequence length="228" mass="25899">MADSYATRNLSARFADHFRTLKLHEQQMIKSLFNPDGHTTPSFTMTVGVHNPRTISIPTHLVSTLSTSTVRSYLSYLAISSHFASTADPTESRHPLEGTCTWAQCKHLLESHIFGTIIGDADYQAYILSEMTKWLKPAQKPDLQVLEAVVLNNEASMELKDWVIKRMYEEDVVAQASFRAMVLTAAHRKRDEVRNGVRNSVHSSEGERRKSGEDIPRKLRTRWRGWSG</sequence>
<feature type="compositionally biased region" description="Basic and acidic residues" evidence="1">
    <location>
        <begin position="204"/>
        <end position="216"/>
    </location>
</feature>
<dbReference type="EMBL" id="MU006576">
    <property type="protein sequence ID" value="KAF2746739.1"/>
    <property type="molecule type" value="Genomic_DNA"/>
</dbReference>
<feature type="region of interest" description="Disordered" evidence="1">
    <location>
        <begin position="193"/>
        <end position="216"/>
    </location>
</feature>
<name>A0A6A6VAH6_9PLEO</name>
<gene>
    <name evidence="2" type="ORF">M011DRAFT_77901</name>
</gene>
<keyword evidence="3" id="KW-1185">Reference proteome</keyword>
<dbReference type="Proteomes" id="UP000799440">
    <property type="component" value="Unassembled WGS sequence"/>
</dbReference>
<protein>
    <submittedName>
        <fullName evidence="2">Uncharacterized protein</fullName>
    </submittedName>
</protein>
<organism evidence="2 3">
    <name type="scientific">Sporormia fimetaria CBS 119925</name>
    <dbReference type="NCBI Taxonomy" id="1340428"/>
    <lineage>
        <taxon>Eukaryota</taxon>
        <taxon>Fungi</taxon>
        <taxon>Dikarya</taxon>
        <taxon>Ascomycota</taxon>
        <taxon>Pezizomycotina</taxon>
        <taxon>Dothideomycetes</taxon>
        <taxon>Pleosporomycetidae</taxon>
        <taxon>Pleosporales</taxon>
        <taxon>Sporormiaceae</taxon>
        <taxon>Sporormia</taxon>
    </lineage>
</organism>
<evidence type="ECO:0000256" key="1">
    <source>
        <dbReference type="SAM" id="MobiDB-lite"/>
    </source>
</evidence>
<dbReference type="AlphaFoldDB" id="A0A6A6VAH6"/>
<evidence type="ECO:0000313" key="2">
    <source>
        <dbReference type="EMBL" id="KAF2746739.1"/>
    </source>
</evidence>
<evidence type="ECO:0000313" key="3">
    <source>
        <dbReference type="Proteomes" id="UP000799440"/>
    </source>
</evidence>
<accession>A0A6A6VAH6</accession>